<evidence type="ECO:0000256" key="5">
    <source>
        <dbReference type="SAM" id="MobiDB-lite"/>
    </source>
</evidence>
<dbReference type="PANTHER" id="PTHR44167:SF24">
    <property type="entry name" value="SERINE_THREONINE-PROTEIN KINASE CHK2"/>
    <property type="match status" value="1"/>
</dbReference>
<dbReference type="InterPro" id="IPR013024">
    <property type="entry name" value="GGCT-like"/>
</dbReference>
<evidence type="ECO:0000256" key="2">
    <source>
        <dbReference type="ARBA" id="ARBA00022840"/>
    </source>
</evidence>
<dbReference type="InterPro" id="IPR036770">
    <property type="entry name" value="Ankyrin_rpt-contain_sf"/>
</dbReference>
<dbReference type="Proteomes" id="UP001305779">
    <property type="component" value="Unassembled WGS sequence"/>
</dbReference>
<keyword evidence="8" id="KW-1185">Reference proteome</keyword>
<feature type="region of interest" description="Disordered" evidence="5">
    <location>
        <begin position="463"/>
        <end position="494"/>
    </location>
</feature>
<dbReference type="Gene3D" id="3.10.490.10">
    <property type="entry name" value="Gamma-glutamyl cyclotransferase-like"/>
    <property type="match status" value="1"/>
</dbReference>
<feature type="repeat" description="ANK" evidence="3">
    <location>
        <begin position="1028"/>
        <end position="1060"/>
    </location>
</feature>
<keyword evidence="3" id="KW-0040">ANK repeat</keyword>
<dbReference type="Gene3D" id="1.25.40.20">
    <property type="entry name" value="Ankyrin repeat-containing domain"/>
    <property type="match status" value="1"/>
</dbReference>
<dbReference type="SMART" id="SM00220">
    <property type="entry name" value="S_TKc"/>
    <property type="match status" value="1"/>
</dbReference>
<feature type="domain" description="Protein kinase" evidence="6">
    <location>
        <begin position="156"/>
        <end position="453"/>
    </location>
</feature>
<feature type="region of interest" description="Disordered" evidence="5">
    <location>
        <begin position="689"/>
        <end position="719"/>
    </location>
</feature>
<dbReference type="PANTHER" id="PTHR44167">
    <property type="entry name" value="OVARIAN-SPECIFIC SERINE/THREONINE-PROTEIN KINASE LOK-RELATED"/>
    <property type="match status" value="1"/>
</dbReference>
<dbReference type="InterPro" id="IPR000719">
    <property type="entry name" value="Prot_kinase_dom"/>
</dbReference>
<name>A0ABR0EPA5_ZASCE</name>
<feature type="region of interest" description="Disordered" evidence="5">
    <location>
        <begin position="1258"/>
        <end position="1277"/>
    </location>
</feature>
<dbReference type="SMART" id="SM00248">
    <property type="entry name" value="ANK"/>
    <property type="match status" value="4"/>
</dbReference>
<comment type="caution">
    <text evidence="7">The sequence shown here is derived from an EMBL/GenBank/DDBJ whole genome shotgun (WGS) entry which is preliminary data.</text>
</comment>
<dbReference type="PROSITE" id="PS00108">
    <property type="entry name" value="PROTEIN_KINASE_ST"/>
    <property type="match status" value="1"/>
</dbReference>
<organism evidence="7 8">
    <name type="scientific">Zasmidium cellare</name>
    <name type="common">Wine cellar mold</name>
    <name type="synonym">Racodium cellare</name>
    <dbReference type="NCBI Taxonomy" id="395010"/>
    <lineage>
        <taxon>Eukaryota</taxon>
        <taxon>Fungi</taxon>
        <taxon>Dikarya</taxon>
        <taxon>Ascomycota</taxon>
        <taxon>Pezizomycotina</taxon>
        <taxon>Dothideomycetes</taxon>
        <taxon>Dothideomycetidae</taxon>
        <taxon>Mycosphaerellales</taxon>
        <taxon>Mycosphaerellaceae</taxon>
        <taxon>Zasmidium</taxon>
    </lineage>
</organism>
<proteinExistence type="predicted"/>
<evidence type="ECO:0000259" key="6">
    <source>
        <dbReference type="PROSITE" id="PS50011"/>
    </source>
</evidence>
<evidence type="ECO:0000256" key="3">
    <source>
        <dbReference type="PROSITE-ProRule" id="PRU00023"/>
    </source>
</evidence>
<accession>A0ABR0EPA5</accession>
<dbReference type="InterPro" id="IPR009288">
    <property type="entry name" value="AIG2-like_dom"/>
</dbReference>
<dbReference type="InterPro" id="IPR008271">
    <property type="entry name" value="Ser/Thr_kinase_AS"/>
</dbReference>
<keyword evidence="1 4" id="KW-0547">Nucleotide-binding</keyword>
<dbReference type="InterPro" id="IPR017441">
    <property type="entry name" value="Protein_kinase_ATP_BS"/>
</dbReference>
<feature type="binding site" evidence="4">
    <location>
        <position position="185"/>
    </location>
    <ligand>
        <name>ATP</name>
        <dbReference type="ChEBI" id="CHEBI:30616"/>
    </ligand>
</feature>
<sequence length="1277" mass="143353">MARMCSDLAEAAIDRFMPIDEFYDSLQTFGLRPRYDKDPAAIHLRDSVYDRISTLLLGIGKKKWAYLPRTFVVLYQTGLEDFMDVFVKEGRTDFYLPYDESNLPDAMTGQDRTRFIHYQDNVMSEKEFCGPGKLLESGRAPHLHLNYSSADKFFHEKPRRLLGHGGFATVEDVVGKSTAQHFALKRMSRHLFDERRERRNLQLFQNELDVLQRLKHKHIVKLVGSYTDNRYIGLLTQPVADKNLATFLKQAPRRNEKEDHAIRLRSFFGCIATAINYLHNNDTTRVQHKDIKPANILVKGSKVLIADFGTAKPRAEEAADGTETTLNDTDRFLTAKYTAPETNSETRTFASDIWSLGCVFLEMVTVLAGRSIEELQFFFQTTGSNRTVYQDNPKAIEKWLQQLQTTLSTSDVPEDAQLIEIVKYMCCRDPSKRLDSRDLVRRIFKLDGPMPYYGLCCSSRSQLSSPVRSDSMNSTSTDSSASDSSLEELEDETEHGAWVAVNSESAIEYPSNYISPVVEDSETTVVAYNQPPKVERHILEDVTEVQAPVFEDPVPIAVQENAATMDVATDLGEVEQTITHLTPALEQTANARSSNAGKEPIPSKTDITTIREPTKFQSTHGLECPYPKCKPPKGLALQLFDSFDSLHEHLLDVHEVHDFGRLCLLDGSRDVPYRLLTLTAQTGALEAVGRRKKETNERQVRFSELPDESRPKPRPTQVVRPKDINGIYDINAEIPIAPGTADAAITAKCAKLGIPPTTFTPSYLLAAKNRFSQLELLSQKTRFGKPLFVYGTLMFPSVLRCQAESFIGTEGTYSSQQGRRIVTSSRDWSGVDESIQSAAECMTPAILPGYKRYRLSNYSLAYVEPVSQNETPGFLIFGLSPEALACLDHLYEEKGPKHLFNERESKRTEWSRTRLVRKTAPVRLNVVGGESVEIEAEVYVSNVEDGHQRDTAQPWDMNCFLRGKSFNTLTNRLDGGRRIVEEEAIANTIGTRMVLPGDEFVEKVLSGDQDGLLDMLRGNQCVDAPSVKYGTALQAAASKGNVEIMNLLIDSGASVNASGGQYSNPLTAAVVEDHYDAMKLLLRHDAKLFLPGGRYISALYQAVDFDRVDMAHALLEKGAWLTKDYREVLDLAAERNNNEMYDELVRYDVLDIHCKDRRLRDGSPASSSGLAETSHSLSAEQYTSIGAVCLVQAIRLHGQPGKWTGRKGVKVLRAGIERGLDGRILEKIRPHIHSFPTIQKFFADAVGEAFDGRLKPVRHSEPDQVERRGRVEWGERR</sequence>
<dbReference type="EMBL" id="JAXOVC010000003">
    <property type="protein sequence ID" value="KAK4503337.1"/>
    <property type="molecule type" value="Genomic_DNA"/>
</dbReference>
<keyword evidence="2 4" id="KW-0067">ATP-binding</keyword>
<dbReference type="PROSITE" id="PS50297">
    <property type="entry name" value="ANK_REP_REGION"/>
    <property type="match status" value="1"/>
</dbReference>
<evidence type="ECO:0000313" key="7">
    <source>
        <dbReference type="EMBL" id="KAK4503337.1"/>
    </source>
</evidence>
<dbReference type="SUPFAM" id="SSF48403">
    <property type="entry name" value="Ankyrin repeat"/>
    <property type="match status" value="1"/>
</dbReference>
<evidence type="ECO:0000313" key="8">
    <source>
        <dbReference type="Proteomes" id="UP001305779"/>
    </source>
</evidence>
<dbReference type="Pfam" id="PF00069">
    <property type="entry name" value="Pkinase"/>
    <property type="match status" value="1"/>
</dbReference>
<dbReference type="InterPro" id="IPR011009">
    <property type="entry name" value="Kinase-like_dom_sf"/>
</dbReference>
<dbReference type="PROSITE" id="PS50011">
    <property type="entry name" value="PROTEIN_KINASE_DOM"/>
    <property type="match status" value="1"/>
</dbReference>
<dbReference type="PROSITE" id="PS00107">
    <property type="entry name" value="PROTEIN_KINASE_ATP"/>
    <property type="match status" value="1"/>
</dbReference>
<reference evidence="7 8" key="1">
    <citation type="journal article" date="2023" name="G3 (Bethesda)">
        <title>A chromosome-level genome assembly of Zasmidium syzygii isolated from banana leaves.</title>
        <authorList>
            <person name="van Westerhoven A.C."/>
            <person name="Mehrabi R."/>
            <person name="Talebi R."/>
            <person name="Steentjes M.B.F."/>
            <person name="Corcolon B."/>
            <person name="Chong P.A."/>
            <person name="Kema G.H.J."/>
            <person name="Seidl M.F."/>
        </authorList>
    </citation>
    <scope>NUCLEOTIDE SEQUENCE [LARGE SCALE GENOMIC DNA]</scope>
    <source>
        <strain evidence="7 8">P124</strain>
    </source>
</reference>
<feature type="compositionally biased region" description="Low complexity" evidence="5">
    <location>
        <begin position="463"/>
        <end position="484"/>
    </location>
</feature>
<dbReference type="CDD" id="cd00180">
    <property type="entry name" value="PKc"/>
    <property type="match status" value="1"/>
</dbReference>
<evidence type="ECO:0000256" key="1">
    <source>
        <dbReference type="ARBA" id="ARBA00022741"/>
    </source>
</evidence>
<dbReference type="InterPro" id="IPR002110">
    <property type="entry name" value="Ankyrin_rpt"/>
</dbReference>
<dbReference type="CDD" id="cd06661">
    <property type="entry name" value="GGCT_like"/>
    <property type="match status" value="1"/>
</dbReference>
<dbReference type="Gene3D" id="3.30.200.20">
    <property type="entry name" value="Phosphorylase Kinase, domain 1"/>
    <property type="match status" value="1"/>
</dbReference>
<protein>
    <recommendedName>
        <fullName evidence="6">Protein kinase domain-containing protein</fullName>
    </recommendedName>
</protein>
<dbReference type="SUPFAM" id="SSF56112">
    <property type="entry name" value="Protein kinase-like (PK-like)"/>
    <property type="match status" value="1"/>
</dbReference>
<dbReference type="Gene3D" id="1.10.510.10">
    <property type="entry name" value="Transferase(Phosphotransferase) domain 1"/>
    <property type="match status" value="1"/>
</dbReference>
<dbReference type="Pfam" id="PF12796">
    <property type="entry name" value="Ank_2"/>
    <property type="match status" value="1"/>
</dbReference>
<dbReference type="PROSITE" id="PS50088">
    <property type="entry name" value="ANK_REPEAT"/>
    <property type="match status" value="1"/>
</dbReference>
<evidence type="ECO:0000256" key="4">
    <source>
        <dbReference type="PROSITE-ProRule" id="PRU10141"/>
    </source>
</evidence>
<gene>
    <name evidence="7" type="ORF">PRZ48_004252</name>
</gene>
<dbReference type="Pfam" id="PF06094">
    <property type="entry name" value="GGACT"/>
    <property type="match status" value="1"/>
</dbReference>